<dbReference type="Pfam" id="PF00005">
    <property type="entry name" value="ABC_tran"/>
    <property type="match status" value="1"/>
</dbReference>
<dbReference type="PANTHER" id="PTHR42711:SF13">
    <property type="entry name" value="ABC TRANSPORTER, ATP-BINDING PROTEIN"/>
    <property type="match status" value="1"/>
</dbReference>
<keyword evidence="2" id="KW-0547">Nucleotide-binding</keyword>
<proteinExistence type="predicted"/>
<gene>
    <name evidence="5" type="ORF">OL234_03805</name>
</gene>
<organism evidence="5 6">
    <name type="scientific">Vagococcus intermedius</name>
    <dbReference type="NCBI Taxonomy" id="2991418"/>
    <lineage>
        <taxon>Bacteria</taxon>
        <taxon>Bacillati</taxon>
        <taxon>Bacillota</taxon>
        <taxon>Bacilli</taxon>
        <taxon>Lactobacillales</taxon>
        <taxon>Enterococcaceae</taxon>
        <taxon>Vagococcus</taxon>
    </lineage>
</organism>
<evidence type="ECO:0000256" key="2">
    <source>
        <dbReference type="ARBA" id="ARBA00022741"/>
    </source>
</evidence>
<dbReference type="InterPro" id="IPR050763">
    <property type="entry name" value="ABC_transporter_ATP-binding"/>
</dbReference>
<evidence type="ECO:0000313" key="6">
    <source>
        <dbReference type="Proteomes" id="UP001179647"/>
    </source>
</evidence>
<sequence>MYEDITVFQNLMMFGEIYGVKKEKILNLMDSASLLPYKNKKIGSLSTGMKKRVTFLKSIINSPEVLFLDEPTSSLDPITAKTIEKIIQDLKNKGSTIILATHNMSAGSFICDRIGMLNEGSLIEVGTPNEICIKHMEQKEYTVTLQKNEQLIFRQNQSDLLNLCNLIKENKILTIHSNEPNLESVFVKLVKKKERLNEI</sequence>
<dbReference type="GO" id="GO:0005524">
    <property type="term" value="F:ATP binding"/>
    <property type="evidence" value="ECO:0007669"/>
    <property type="project" value="UniProtKB-KW"/>
</dbReference>
<reference evidence="5" key="1">
    <citation type="submission" date="2022-10" db="EMBL/GenBank/DDBJ databases">
        <title>Vagococcus sp. isolated from poultry meat.</title>
        <authorList>
            <person name="Johansson P."/>
            <person name="Bjorkroth J."/>
        </authorList>
    </citation>
    <scope>NUCLEOTIDE SEQUENCE</scope>
    <source>
        <strain evidence="5">STAA11</strain>
    </source>
</reference>
<feature type="domain" description="ABC transporter" evidence="4">
    <location>
        <begin position="5"/>
        <end position="73"/>
    </location>
</feature>
<dbReference type="GO" id="GO:0016887">
    <property type="term" value="F:ATP hydrolysis activity"/>
    <property type="evidence" value="ECO:0007669"/>
    <property type="project" value="InterPro"/>
</dbReference>
<evidence type="ECO:0000256" key="3">
    <source>
        <dbReference type="ARBA" id="ARBA00022840"/>
    </source>
</evidence>
<keyword evidence="1" id="KW-0813">Transport</keyword>
<evidence type="ECO:0000259" key="4">
    <source>
        <dbReference type="Pfam" id="PF00005"/>
    </source>
</evidence>
<name>A0AAF0CWK3_9ENTE</name>
<evidence type="ECO:0000256" key="1">
    <source>
        <dbReference type="ARBA" id="ARBA00022448"/>
    </source>
</evidence>
<dbReference type="AlphaFoldDB" id="A0AAF0CWK3"/>
<keyword evidence="3 5" id="KW-0067">ATP-binding</keyword>
<dbReference type="InterPro" id="IPR027417">
    <property type="entry name" value="P-loop_NTPase"/>
</dbReference>
<dbReference type="InterPro" id="IPR003439">
    <property type="entry name" value="ABC_transporter-like_ATP-bd"/>
</dbReference>
<dbReference type="EMBL" id="CP110232">
    <property type="protein sequence ID" value="WEG74032.1"/>
    <property type="molecule type" value="Genomic_DNA"/>
</dbReference>
<accession>A0AAF0CWK3</accession>
<protein>
    <submittedName>
        <fullName evidence="5">ABC transporter ATP-binding protein</fullName>
    </submittedName>
</protein>
<dbReference type="Proteomes" id="UP001179647">
    <property type="component" value="Chromosome"/>
</dbReference>
<dbReference type="Gene3D" id="3.40.50.300">
    <property type="entry name" value="P-loop containing nucleotide triphosphate hydrolases"/>
    <property type="match status" value="1"/>
</dbReference>
<dbReference type="SUPFAM" id="SSF52540">
    <property type="entry name" value="P-loop containing nucleoside triphosphate hydrolases"/>
    <property type="match status" value="1"/>
</dbReference>
<keyword evidence="6" id="KW-1185">Reference proteome</keyword>
<dbReference type="PANTHER" id="PTHR42711">
    <property type="entry name" value="ABC TRANSPORTER ATP-BINDING PROTEIN"/>
    <property type="match status" value="1"/>
</dbReference>
<evidence type="ECO:0000313" key="5">
    <source>
        <dbReference type="EMBL" id="WEG74032.1"/>
    </source>
</evidence>
<dbReference type="KEGG" id="vie:OL234_03805"/>